<evidence type="ECO:0000256" key="1">
    <source>
        <dbReference type="RuleBase" id="RU367018"/>
    </source>
</evidence>
<feature type="domain" description="MULE transposase" evidence="3">
    <location>
        <begin position="281"/>
        <end position="372"/>
    </location>
</feature>
<dbReference type="PANTHER" id="PTHR31669">
    <property type="entry name" value="PROTEIN FAR1-RELATED SEQUENCE 10-RELATED"/>
    <property type="match status" value="1"/>
</dbReference>
<dbReference type="Pfam" id="PF10551">
    <property type="entry name" value="MULE"/>
    <property type="match status" value="1"/>
</dbReference>
<keyword evidence="1" id="KW-0863">Zinc-finger</keyword>
<dbReference type="EMBL" id="JACGWN010000004">
    <property type="protein sequence ID" value="KAL0452517.1"/>
    <property type="molecule type" value="Genomic_DNA"/>
</dbReference>
<comment type="similarity">
    <text evidence="1">Belongs to the FHY3/FAR1 family.</text>
</comment>
<sequence>MDVDEGDVVVTHDEHMDVRMSNNLDLNVEHECRSPKSSNPKGVHSSCSSKHEVLKLGTEFESDEQAYRFYNKYAELVGFSVRKDWVNRSKVHGRVMSRKFTCSRQGHRKKDKRDVNVKKHRKETRTGCLAHMVVTRQPNGKYLVTQFEAEHNHEDVNMSKAQKILESPLFGKGNSTEFSETDSMKNKEIHSNLSFQLLGIRFCPPDNFDDLQVSDEVFLSSGRTRDMKEGDAARLMYYFQRQHFENPSFFYSVQLDIDDKVSNIFWADDNMIVEYGHFGDVVCLDTSCARNANSRPFVQFVGLNNHRQAVTFGAAFLYDDSVNSFKWLVRTFVEAMSGKKPKFILSDQDATVVQAIHAVLPETSHCICAWQMYLIALKHLRHVVKDYDSFTGDFRNCIFGHEQEEDFIQAWDFMLEKHGLRHNAWLRWMFREKEKWAVAYGRNTFFIERNGTHLVELMSDRLRSYLGPDIDMLQFFKHFESVVNEQRYRELESTFDMGRQAPVLMANAVLLNHALKVLDHQNIKVVPSYYILRRWTKDARILPVGESHSYPEDDNRKIVATRYKDLCRNIIKISARAAESDTAFEFAARQLDEVMQGIERILHFNSFEEAKGTCASDNELADADLDRNDFEGQGVDVLKGTTETENMVPNKDQLNHCDDQIPGVSGGLAVRPSPPETVLSVACGPSTYISSPSPAPSLSPLTQGLYTVEANHMVQSMYQTSNLAINQQSNPNMYESPNFYSNQHHSPNHAQFLQDPLIRNQFQDPMSNGTQMKQVMDDSQHTHSSSFMHYNHRYRAAGV</sequence>
<keyword evidence="1" id="KW-0479">Metal-binding</keyword>
<reference evidence="4" key="2">
    <citation type="journal article" date="2024" name="Plant">
        <title>Genomic evolution and insights into agronomic trait innovations of Sesamum species.</title>
        <authorList>
            <person name="Miao H."/>
            <person name="Wang L."/>
            <person name="Qu L."/>
            <person name="Liu H."/>
            <person name="Sun Y."/>
            <person name="Le M."/>
            <person name="Wang Q."/>
            <person name="Wei S."/>
            <person name="Zheng Y."/>
            <person name="Lin W."/>
            <person name="Duan Y."/>
            <person name="Cao H."/>
            <person name="Xiong S."/>
            <person name="Wang X."/>
            <person name="Wei L."/>
            <person name="Li C."/>
            <person name="Ma Q."/>
            <person name="Ju M."/>
            <person name="Zhao R."/>
            <person name="Li G."/>
            <person name="Mu C."/>
            <person name="Tian Q."/>
            <person name="Mei H."/>
            <person name="Zhang T."/>
            <person name="Gao T."/>
            <person name="Zhang H."/>
        </authorList>
    </citation>
    <scope>NUCLEOTIDE SEQUENCE</scope>
    <source>
        <strain evidence="4">KEN1</strain>
    </source>
</reference>
<dbReference type="InterPro" id="IPR004330">
    <property type="entry name" value="FAR1_DNA_bnd_dom"/>
</dbReference>
<comment type="function">
    <text evidence="1">Putative transcription activator involved in regulating light control of development.</text>
</comment>
<dbReference type="GO" id="GO:0006355">
    <property type="term" value="P:regulation of DNA-templated transcription"/>
    <property type="evidence" value="ECO:0007669"/>
    <property type="project" value="UniProtKB-UniRule"/>
</dbReference>
<evidence type="ECO:0000313" key="4">
    <source>
        <dbReference type="EMBL" id="KAL0452517.1"/>
    </source>
</evidence>
<dbReference type="Pfam" id="PF03101">
    <property type="entry name" value="FAR1"/>
    <property type="match status" value="1"/>
</dbReference>
<proteinExistence type="inferred from homology"/>
<accession>A0AAW2XEB4</accession>
<dbReference type="AlphaFoldDB" id="A0AAW2XEB4"/>
<protein>
    <recommendedName>
        <fullName evidence="1">Protein FAR1-RELATED SEQUENCE</fullName>
    </recommendedName>
</protein>
<keyword evidence="1" id="KW-0862">Zinc</keyword>
<comment type="caution">
    <text evidence="4">The sequence shown here is derived from an EMBL/GenBank/DDBJ whole genome shotgun (WGS) entry which is preliminary data.</text>
</comment>
<name>A0AAW2XEB4_9LAMI</name>
<dbReference type="InterPro" id="IPR018289">
    <property type="entry name" value="MULE_transposase_dom"/>
</dbReference>
<evidence type="ECO:0000259" key="3">
    <source>
        <dbReference type="Pfam" id="PF10551"/>
    </source>
</evidence>
<dbReference type="PANTHER" id="PTHR31669:SF279">
    <property type="entry name" value="PROTEIN FAR1-RELATED SEQUENCE"/>
    <property type="match status" value="1"/>
</dbReference>
<dbReference type="GO" id="GO:0008270">
    <property type="term" value="F:zinc ion binding"/>
    <property type="evidence" value="ECO:0007669"/>
    <property type="project" value="UniProtKB-UniRule"/>
</dbReference>
<comment type="subcellular location">
    <subcellularLocation>
        <location evidence="1">Nucleus</location>
    </subcellularLocation>
</comment>
<evidence type="ECO:0000259" key="2">
    <source>
        <dbReference type="Pfam" id="PF03101"/>
    </source>
</evidence>
<gene>
    <name evidence="4" type="ORF">Slati_1229800</name>
</gene>
<feature type="domain" description="FAR1" evidence="2">
    <location>
        <begin position="68"/>
        <end position="154"/>
    </location>
</feature>
<dbReference type="InterPro" id="IPR031052">
    <property type="entry name" value="FHY3/FAR1"/>
</dbReference>
<dbReference type="GO" id="GO:0005634">
    <property type="term" value="C:nucleus"/>
    <property type="evidence" value="ECO:0007669"/>
    <property type="project" value="UniProtKB-SubCell"/>
</dbReference>
<keyword evidence="1" id="KW-0539">Nucleus</keyword>
<organism evidence="4">
    <name type="scientific">Sesamum latifolium</name>
    <dbReference type="NCBI Taxonomy" id="2727402"/>
    <lineage>
        <taxon>Eukaryota</taxon>
        <taxon>Viridiplantae</taxon>
        <taxon>Streptophyta</taxon>
        <taxon>Embryophyta</taxon>
        <taxon>Tracheophyta</taxon>
        <taxon>Spermatophyta</taxon>
        <taxon>Magnoliopsida</taxon>
        <taxon>eudicotyledons</taxon>
        <taxon>Gunneridae</taxon>
        <taxon>Pentapetalae</taxon>
        <taxon>asterids</taxon>
        <taxon>lamiids</taxon>
        <taxon>Lamiales</taxon>
        <taxon>Pedaliaceae</taxon>
        <taxon>Sesamum</taxon>
    </lineage>
</organism>
<reference evidence="4" key="1">
    <citation type="submission" date="2020-06" db="EMBL/GenBank/DDBJ databases">
        <authorList>
            <person name="Li T."/>
            <person name="Hu X."/>
            <person name="Zhang T."/>
            <person name="Song X."/>
            <person name="Zhang H."/>
            <person name="Dai N."/>
            <person name="Sheng W."/>
            <person name="Hou X."/>
            <person name="Wei L."/>
        </authorList>
    </citation>
    <scope>NUCLEOTIDE SEQUENCE</scope>
    <source>
        <strain evidence="4">KEN1</strain>
        <tissue evidence="4">Leaf</tissue>
    </source>
</reference>